<sequence>MIEHHDLHHEFPEMGEQIRELKMKNRHFARLFDEYHDVDREVRKIEEQAEAASDERLEELKMRRLHLKDELYGMLKQATEEA</sequence>
<feature type="coiled-coil region" evidence="1">
    <location>
        <begin position="28"/>
        <end position="55"/>
    </location>
</feature>
<dbReference type="Proteomes" id="UP001595722">
    <property type="component" value="Unassembled WGS sequence"/>
</dbReference>
<keyword evidence="3" id="KW-1185">Reference proteome</keyword>
<gene>
    <name evidence="2" type="ORF">ACFOMG_09865</name>
</gene>
<dbReference type="Pfam" id="PF04325">
    <property type="entry name" value="DUF465"/>
    <property type="match status" value="1"/>
</dbReference>
<dbReference type="EMBL" id="JBHRYB010000007">
    <property type="protein sequence ID" value="MFC3680402.1"/>
    <property type="molecule type" value="Genomic_DNA"/>
</dbReference>
<dbReference type="Gene3D" id="6.10.280.50">
    <property type="match status" value="1"/>
</dbReference>
<evidence type="ECO:0000313" key="3">
    <source>
        <dbReference type="Proteomes" id="UP001595722"/>
    </source>
</evidence>
<comment type="caution">
    <text evidence="2">The sequence shown here is derived from an EMBL/GenBank/DDBJ whole genome shotgun (WGS) entry which is preliminary data.</text>
</comment>
<keyword evidence="1" id="KW-0175">Coiled coil</keyword>
<evidence type="ECO:0000313" key="2">
    <source>
        <dbReference type="EMBL" id="MFC3680402.1"/>
    </source>
</evidence>
<reference evidence="3" key="1">
    <citation type="journal article" date="2019" name="Int. J. Syst. Evol. Microbiol.">
        <title>The Global Catalogue of Microorganisms (GCM) 10K type strain sequencing project: providing services to taxonomists for standard genome sequencing and annotation.</title>
        <authorList>
            <consortium name="The Broad Institute Genomics Platform"/>
            <consortium name="The Broad Institute Genome Sequencing Center for Infectious Disease"/>
            <person name="Wu L."/>
            <person name="Ma J."/>
        </authorList>
    </citation>
    <scope>NUCLEOTIDE SEQUENCE [LARGE SCALE GENOMIC DNA]</scope>
    <source>
        <strain evidence="3">KCTC 42424</strain>
    </source>
</reference>
<evidence type="ECO:0000256" key="1">
    <source>
        <dbReference type="SAM" id="Coils"/>
    </source>
</evidence>
<dbReference type="RefSeq" id="WP_376866356.1">
    <property type="nucleotide sequence ID" value="NZ_JBHRYB010000007.1"/>
</dbReference>
<dbReference type="InterPro" id="IPR038444">
    <property type="entry name" value="DUF465_sf"/>
</dbReference>
<name>A0ABV7VTA8_9GAMM</name>
<protein>
    <submittedName>
        <fullName evidence="2">YdcH family protein</fullName>
    </submittedName>
</protein>
<dbReference type="InterPro" id="IPR007420">
    <property type="entry name" value="DUF465"/>
</dbReference>
<proteinExistence type="predicted"/>
<organism evidence="2 3">
    <name type="scientific">Bacterioplanoides pacificum</name>
    <dbReference type="NCBI Taxonomy" id="1171596"/>
    <lineage>
        <taxon>Bacteria</taxon>
        <taxon>Pseudomonadati</taxon>
        <taxon>Pseudomonadota</taxon>
        <taxon>Gammaproteobacteria</taxon>
        <taxon>Oceanospirillales</taxon>
        <taxon>Oceanospirillaceae</taxon>
        <taxon>Bacterioplanoides</taxon>
    </lineage>
</organism>
<accession>A0ABV7VTA8</accession>